<dbReference type="EnsemblPlants" id="AUR62040778-RA">
    <property type="protein sequence ID" value="AUR62040778-RA:cds"/>
    <property type="gene ID" value="AUR62040778"/>
</dbReference>
<protein>
    <recommendedName>
        <fullName evidence="4">Pescadillo homolog</fullName>
    </recommendedName>
</protein>
<evidence type="ECO:0000256" key="4">
    <source>
        <dbReference type="HAMAP-Rule" id="MF_03028"/>
    </source>
</evidence>
<dbReference type="GO" id="GO:0030687">
    <property type="term" value="C:preribosome, large subunit precursor"/>
    <property type="evidence" value="ECO:0007669"/>
    <property type="project" value="UniProtKB-UniRule"/>
</dbReference>
<dbReference type="InterPro" id="IPR010613">
    <property type="entry name" value="PES"/>
</dbReference>
<dbReference type="Proteomes" id="UP000596660">
    <property type="component" value="Unplaced"/>
</dbReference>
<dbReference type="Pfam" id="PF06732">
    <property type="entry name" value="Pescadillo_N"/>
    <property type="match status" value="1"/>
</dbReference>
<dbReference type="OMA" id="QKVTWIV"/>
<feature type="domain" description="BRCT" evidence="6">
    <location>
        <begin position="324"/>
        <end position="414"/>
    </location>
</feature>
<evidence type="ECO:0000259" key="6">
    <source>
        <dbReference type="PROSITE" id="PS50172"/>
    </source>
</evidence>
<evidence type="ECO:0000256" key="2">
    <source>
        <dbReference type="ARBA" id="ARBA00022552"/>
    </source>
</evidence>
<dbReference type="AlphaFoldDB" id="A0A803N5A5"/>
<comment type="similarity">
    <text evidence="4">Belongs to the pescadillo family.</text>
</comment>
<dbReference type="InterPro" id="IPR001357">
    <property type="entry name" value="BRCT_dom"/>
</dbReference>
<feature type="region of interest" description="Disordered" evidence="5">
    <location>
        <begin position="513"/>
        <end position="532"/>
    </location>
</feature>
<organism evidence="7 8">
    <name type="scientific">Chenopodium quinoa</name>
    <name type="common">Quinoa</name>
    <dbReference type="NCBI Taxonomy" id="63459"/>
    <lineage>
        <taxon>Eukaryota</taxon>
        <taxon>Viridiplantae</taxon>
        <taxon>Streptophyta</taxon>
        <taxon>Embryophyta</taxon>
        <taxon>Tracheophyta</taxon>
        <taxon>Spermatophyta</taxon>
        <taxon>Magnoliopsida</taxon>
        <taxon>eudicotyledons</taxon>
        <taxon>Gunneridae</taxon>
        <taxon>Pentapetalae</taxon>
        <taxon>Caryophyllales</taxon>
        <taxon>Chenopodiaceae</taxon>
        <taxon>Chenopodioideae</taxon>
        <taxon>Atripliceae</taxon>
        <taxon>Chenopodium</taxon>
    </lineage>
</organism>
<keyword evidence="2 4" id="KW-0698">rRNA processing</keyword>
<dbReference type="Gramene" id="AUR62040778-RA">
    <property type="protein sequence ID" value="AUR62040778-RA:cds"/>
    <property type="gene ID" value="AUR62040778"/>
</dbReference>
<dbReference type="GO" id="GO:0000466">
    <property type="term" value="P:maturation of 5.8S rRNA from tricistronic rRNA transcript (SSU-rRNA, 5.8S rRNA, LSU-rRNA)"/>
    <property type="evidence" value="ECO:0007669"/>
    <property type="project" value="UniProtKB-UniRule"/>
</dbReference>
<keyword evidence="3 4" id="KW-0539">Nucleus</keyword>
<evidence type="ECO:0000256" key="5">
    <source>
        <dbReference type="SAM" id="MobiDB-lite"/>
    </source>
</evidence>
<proteinExistence type="inferred from homology"/>
<sequence length="566" mass="65549">MPKHYRPAGKKKEGNAAKYVTRSQAVKSLQVTLPLFRKICIWKGIFPRDPKKKIKGNHQTYYHTKDISFLHHDPLVDIHRDIRAHDKKIKKALSKKNKPRAVRLEEHKPSYSLDRLILERYPRFIDALGDLDDCLTMIHLFASLPTLQNEKVDVKRIHNCRRLSHEWQAYISRTNKLRKTFISVKGIYYQVEVDGQKITWIAPHSIQQVVTDDVDFNVMLTFLEYYETLLAFVNFKLYHSIDVKYPPILDPRLEALAADLYALSRYIANRSKEQGGNELSSKLDESQLTLAQLQHQLVPCEPGVLMHLVEETEIEDDADEETKECRSLFKNMRFFLGREVPREPLLFVISAFGGMVSWEGDGAPFEESDTSITHQIVDRPTQNHLFLCREYIQPQWVFDSVNARIILPTEDYLVGKVPPPHLSPFVDNDAEGYTPDYAQKIKQLQAAVRKQVLPVPSIGNEDQNDTQNLLLEGVAGRVEANKAAERKKEMSKQEKQHHEEMKMELQGISPATGTIQNMSEEPDMSELTMSRRKRGLYESIRISKQRRKAKVDHLEYRKRSIAKNQK</sequence>
<dbReference type="FunFam" id="3.40.50.10190:FF:000002">
    <property type="entry name" value="Pescadillo homolog"/>
    <property type="match status" value="1"/>
</dbReference>
<dbReference type="GO" id="GO:0070545">
    <property type="term" value="C:PeBoW complex"/>
    <property type="evidence" value="ECO:0007669"/>
    <property type="project" value="TreeGrafter"/>
</dbReference>
<dbReference type="GO" id="GO:0043021">
    <property type="term" value="F:ribonucleoprotein complex binding"/>
    <property type="evidence" value="ECO:0007669"/>
    <property type="project" value="UniProtKB-UniRule"/>
</dbReference>
<dbReference type="PANTHER" id="PTHR12221">
    <property type="entry name" value="PESCADILLO - RELATED"/>
    <property type="match status" value="1"/>
</dbReference>
<accession>A0A803N5A5</accession>
<dbReference type="SUPFAM" id="SSF52113">
    <property type="entry name" value="BRCT domain"/>
    <property type="match status" value="1"/>
</dbReference>
<comment type="subcellular location">
    <subcellularLocation>
        <location evidence="4">Nucleus</location>
        <location evidence="4">Nucleolus</location>
    </subcellularLocation>
    <subcellularLocation>
        <location evidence="4">Nucleus</location>
        <location evidence="4">Nucleoplasm</location>
    </subcellularLocation>
</comment>
<dbReference type="GO" id="GO:0005654">
    <property type="term" value="C:nucleoplasm"/>
    <property type="evidence" value="ECO:0007669"/>
    <property type="project" value="UniProtKB-SubCell"/>
</dbReference>
<comment type="function">
    <text evidence="4">Required for maturation of ribosomal RNAs and formation of the large ribosomal subunit.</text>
</comment>
<dbReference type="HAMAP" id="MF_03028">
    <property type="entry name" value="Pescadillo"/>
    <property type="match status" value="1"/>
</dbReference>
<keyword evidence="1 4" id="KW-0690">Ribosome biogenesis</keyword>
<name>A0A803N5A5_CHEQI</name>
<dbReference type="InterPro" id="IPR036420">
    <property type="entry name" value="BRCT_dom_sf"/>
</dbReference>
<reference evidence="7" key="2">
    <citation type="submission" date="2021-03" db="UniProtKB">
        <authorList>
            <consortium name="EnsemblPlants"/>
        </authorList>
    </citation>
    <scope>IDENTIFICATION</scope>
</reference>
<dbReference type="PROSITE" id="PS50172">
    <property type="entry name" value="BRCT"/>
    <property type="match status" value="1"/>
</dbReference>
<dbReference type="GO" id="GO:0000463">
    <property type="term" value="P:maturation of LSU-rRNA from tricistronic rRNA transcript (SSU-rRNA, 5.8S rRNA, LSU-rRNA)"/>
    <property type="evidence" value="ECO:0007669"/>
    <property type="project" value="UniProtKB-UniRule"/>
</dbReference>
<dbReference type="CDD" id="cd17709">
    <property type="entry name" value="BRCT_pescadillo_like"/>
    <property type="match status" value="1"/>
</dbReference>
<evidence type="ECO:0000313" key="8">
    <source>
        <dbReference type="Proteomes" id="UP000596660"/>
    </source>
</evidence>
<dbReference type="PANTHER" id="PTHR12221:SF6">
    <property type="entry name" value="PESCADILLO HOMOLOG"/>
    <property type="match status" value="1"/>
</dbReference>
<evidence type="ECO:0000313" key="7">
    <source>
        <dbReference type="EnsemblPlants" id="AUR62040778-RA:cds"/>
    </source>
</evidence>
<dbReference type="GO" id="GO:0003723">
    <property type="term" value="F:RNA binding"/>
    <property type="evidence" value="ECO:0007669"/>
    <property type="project" value="TreeGrafter"/>
</dbReference>
<dbReference type="Gene3D" id="3.40.50.10190">
    <property type="entry name" value="BRCT domain"/>
    <property type="match status" value="1"/>
</dbReference>
<keyword evidence="8" id="KW-1185">Reference proteome</keyword>
<evidence type="ECO:0000256" key="1">
    <source>
        <dbReference type="ARBA" id="ARBA00022517"/>
    </source>
</evidence>
<evidence type="ECO:0000256" key="3">
    <source>
        <dbReference type="ARBA" id="ARBA00023242"/>
    </source>
</evidence>
<reference evidence="7" key="1">
    <citation type="journal article" date="2017" name="Nature">
        <title>The genome of Chenopodium quinoa.</title>
        <authorList>
            <person name="Jarvis D.E."/>
            <person name="Ho Y.S."/>
            <person name="Lightfoot D.J."/>
            <person name="Schmoeckel S.M."/>
            <person name="Li B."/>
            <person name="Borm T.J.A."/>
            <person name="Ohyanagi H."/>
            <person name="Mineta K."/>
            <person name="Michell C.T."/>
            <person name="Saber N."/>
            <person name="Kharbatia N.M."/>
            <person name="Rupper R.R."/>
            <person name="Sharp A.R."/>
            <person name="Dally N."/>
            <person name="Boughton B.A."/>
            <person name="Woo Y.H."/>
            <person name="Gao G."/>
            <person name="Schijlen E.G.W.M."/>
            <person name="Guo X."/>
            <person name="Momin A.A."/>
            <person name="Negrao S."/>
            <person name="Al-Babili S."/>
            <person name="Gehring C."/>
            <person name="Roessner U."/>
            <person name="Jung C."/>
            <person name="Murphy K."/>
            <person name="Arold S.T."/>
            <person name="Gojobori T."/>
            <person name="van der Linden C.G."/>
            <person name="van Loo E.N."/>
            <person name="Jellen E.N."/>
            <person name="Maughan P.J."/>
            <person name="Tester M."/>
        </authorList>
    </citation>
    <scope>NUCLEOTIDE SEQUENCE [LARGE SCALE GENOMIC DNA]</scope>
    <source>
        <strain evidence="7">cv. PI 614886</strain>
    </source>
</reference>